<dbReference type="Pfam" id="PF04738">
    <property type="entry name" value="Lant_dehydr_N"/>
    <property type="match status" value="1"/>
</dbReference>
<organism evidence="3 4">
    <name type="scientific">Streptomyces millisiae</name>
    <dbReference type="NCBI Taxonomy" id="3075542"/>
    <lineage>
        <taxon>Bacteria</taxon>
        <taxon>Bacillati</taxon>
        <taxon>Actinomycetota</taxon>
        <taxon>Actinomycetes</taxon>
        <taxon>Kitasatosporales</taxon>
        <taxon>Streptomycetaceae</taxon>
        <taxon>Streptomyces</taxon>
    </lineage>
</organism>
<gene>
    <name evidence="3" type="ORF">RNC47_31645</name>
</gene>
<dbReference type="NCBIfam" id="TIGR03891">
    <property type="entry name" value="thiopep_ocin"/>
    <property type="match status" value="1"/>
</dbReference>
<feature type="domain" description="Lantibiotic dehydratase N-terminal" evidence="1">
    <location>
        <begin position="31"/>
        <end position="635"/>
    </location>
</feature>
<evidence type="ECO:0000313" key="4">
    <source>
        <dbReference type="Proteomes" id="UP001183420"/>
    </source>
</evidence>
<keyword evidence="4" id="KW-1185">Reference proteome</keyword>
<dbReference type="Pfam" id="PF14028">
    <property type="entry name" value="Lant_dehydr_C"/>
    <property type="match status" value="1"/>
</dbReference>
<evidence type="ECO:0000313" key="3">
    <source>
        <dbReference type="EMBL" id="MDT0322878.1"/>
    </source>
</evidence>
<dbReference type="InterPro" id="IPR006827">
    <property type="entry name" value="Lant_deHydtase_N"/>
</dbReference>
<name>A0ABU2LZZ0_9ACTN</name>
<proteinExistence type="predicted"/>
<dbReference type="RefSeq" id="WP_311603756.1">
    <property type="nucleotide sequence ID" value="NZ_JAVREM010000076.1"/>
</dbReference>
<protein>
    <submittedName>
        <fullName evidence="3">Lantibiotic dehydratase</fullName>
    </submittedName>
</protein>
<evidence type="ECO:0000259" key="2">
    <source>
        <dbReference type="Pfam" id="PF14028"/>
    </source>
</evidence>
<evidence type="ECO:0000259" key="1">
    <source>
        <dbReference type="Pfam" id="PF04738"/>
    </source>
</evidence>
<accession>A0ABU2LZZ0</accession>
<dbReference type="EMBL" id="JAVREM010000076">
    <property type="protein sequence ID" value="MDT0322878.1"/>
    <property type="molecule type" value="Genomic_DNA"/>
</dbReference>
<dbReference type="Proteomes" id="UP001183420">
    <property type="component" value="Unassembled WGS sequence"/>
</dbReference>
<dbReference type="InterPro" id="IPR023809">
    <property type="entry name" value="Thiopep_bacteriocin_synth_dom"/>
</dbReference>
<feature type="domain" description="Thiopeptide-type bacteriocin biosynthesis" evidence="2">
    <location>
        <begin position="706"/>
        <end position="934"/>
    </location>
</feature>
<sequence length="942" mass="102797">MAGRLLFAPGPMALARVPLLPFHPARQDEADGVAAEGIFLASRALDETVSDGPKAAASRAAYAIRARSRTVPHSVWCGVAAARIEGEEPGRLGLGEAHRAVTHPAPQFLWSLGDRLIGEPGVVEAVMLTASNLVVRRGDRFETEHPGPKVGQLGSIRAAELSGWLIRLCAGGARGSDVLAAVLERYPGASVEAARGAVAEMVRTGILLTDLLPEDLRDDPLGHLVDRLPEAIPERVALVRLRQSLRAADHLPPGVERRLKSLSSARELADSLHRVERPLVVDTLVDAELRLPARVGEEAAAAATVLWRISHRAGPLRAWTRKFADVYGRHRLVPLLEAIDPAAGIGPPAREDAIAATAEPDERRTRLLAALLGEALVHGRDEVELTDADIDRLRTSEGLPPRTAEIHVRVLPCRDGSFQLMIGQHAAQEAGSAAGRFARWLPELAPSVKDHDEAVAAEIVCRPLTHRAATLAVETRFAPYRIPIGTPPRKGDLLPHDLAITLSGRRLILWSHALNRPVVPVLFSRISRDLLPPAARLLHLLGHADERPWHTWSWGSGDVMPYTPRVSYRTTVLAPQRWLLPDELTAAATRKATWQRRFTQWLAEARPPLPQLVVAEESDRHLPLNPRDPVQAEILRRSVVRGTRALTEAIGYGPQDLAVQGPQGRHPLELVIPLHRLTTLPVPSVEPRAAARRLAKDSETPGNSAWLSAAIAIPARHQDAALASLPDTSEAVRMFWLRYETPDLGPHLRLRYYTDDPETRARISGDLAVWAADLAQQWLSNGVLRFEPYVRETQRYGGPGAIAAAEEVFAADSALVLTTLRHGPPPEAERLIIAAHSAATIAQALDAPDAARPAPLPPAERRIRDQLRPAARSYTLPPGLAATWDARHQALTNYRATLFTPDIARLCASDVIHLHANRLLGMRADHERLARSLATDLLHTRG</sequence>
<reference evidence="4" key="1">
    <citation type="submission" date="2023-07" db="EMBL/GenBank/DDBJ databases">
        <title>30 novel species of actinomycetes from the DSMZ collection.</title>
        <authorList>
            <person name="Nouioui I."/>
        </authorList>
    </citation>
    <scope>NUCLEOTIDE SEQUENCE [LARGE SCALE GENOMIC DNA]</scope>
    <source>
        <strain evidence="4">DSM 44918</strain>
    </source>
</reference>
<comment type="caution">
    <text evidence="3">The sequence shown here is derived from an EMBL/GenBank/DDBJ whole genome shotgun (WGS) entry which is preliminary data.</text>
</comment>